<keyword evidence="1" id="KW-0547">Nucleotide-binding</keyword>
<dbReference type="Proteomes" id="UP001057134">
    <property type="component" value="Chromosome"/>
</dbReference>
<evidence type="ECO:0000313" key="4">
    <source>
        <dbReference type="EMBL" id="UQZ85432.1"/>
    </source>
</evidence>
<keyword evidence="5" id="KW-1185">Reference proteome</keyword>
<sequence>MSVYAFIDVSQKQEFIYRQNQLKNNLLNSYTIKKLTEDMGQHQADTELGPSLNDYLARTEAEFVYSGGGNSIVRFPNREQATQFVNNYSLDVLKTYPELELYISTVDDAEFAADDVEREKKIRKSLIEKADRMKDRRKAKFRRWSYGIEQIDETGRAECEATKQEAHWQEAKAYLYSKWGKLIEQSCFETTDELQKYRTDEQSKSYIGVIAIDGNQMGKMVERTKTFKELGELSSAIEELYFQAVREALRAIPYEEKRSRFVTPVVMSGDDICLIVRAESAVQLAANIVDQIQTISERMKQTNPLLNEVIPAPYLTACAGVAIVKVTYPFYDAVKAAERLCLQAKEQIYKVEEGTSSEEEPASFIDWEIIHGQAQADRYDRFVKHRNEREIFHIRPLRIDQMGAFQNGVYGYYPMIALAKAINEDSEISSSLMEDLKKLTYKGKEEYENYFHTSQTEGPKRLMKLVSRCFEGRSRKDVPIIESEENRSTTYLLNDLLIVLPFLGEKEVHKNDQLADG</sequence>
<dbReference type="Gene3D" id="3.30.70.270">
    <property type="match status" value="1"/>
</dbReference>
<dbReference type="InterPro" id="IPR054767">
    <property type="entry name" value="Cas10-Cmr2_palm2"/>
</dbReference>
<accession>A0ABY4RVG1</accession>
<name>A0ABY4RVG1_9BACL</name>
<evidence type="ECO:0000259" key="3">
    <source>
        <dbReference type="Pfam" id="PF22335"/>
    </source>
</evidence>
<reference evidence="4" key="1">
    <citation type="submission" date="2018-02" db="EMBL/GenBank/DDBJ databases">
        <authorList>
            <person name="Kim S.-K."/>
            <person name="Jung H.-I."/>
            <person name="Lee S.-W."/>
        </authorList>
    </citation>
    <scope>NUCLEOTIDE SEQUENCE</scope>
    <source>
        <strain evidence="4">SK3146</strain>
    </source>
</reference>
<gene>
    <name evidence="4" type="ORF">SK3146_04721</name>
</gene>
<organism evidence="4 5">
    <name type="scientific">Paenibacillus konkukensis</name>
    <dbReference type="NCBI Taxonomy" id="2020716"/>
    <lineage>
        <taxon>Bacteria</taxon>
        <taxon>Bacillati</taxon>
        <taxon>Bacillota</taxon>
        <taxon>Bacilli</taxon>
        <taxon>Bacillales</taxon>
        <taxon>Paenibacillaceae</taxon>
        <taxon>Paenibacillus</taxon>
    </lineage>
</organism>
<protein>
    <recommendedName>
        <fullName evidence="3">Cas10/Cmr2 second palm domain-containing protein</fullName>
    </recommendedName>
</protein>
<dbReference type="PANTHER" id="PTHR36528:SF1">
    <property type="entry name" value="CRISPR SYSTEM SINGLE-STRAND-SPECIFIC DEOXYRIBONUCLEASE CAS10_CSM1 (SUBTYPE III-A)"/>
    <property type="match status" value="1"/>
</dbReference>
<dbReference type="InterPro" id="IPR052117">
    <property type="entry name" value="Cas10/Csm1_subtype-III-A"/>
</dbReference>
<proteinExistence type="predicted"/>
<evidence type="ECO:0000256" key="1">
    <source>
        <dbReference type="ARBA" id="ARBA00022741"/>
    </source>
</evidence>
<dbReference type="EMBL" id="CP027059">
    <property type="protein sequence ID" value="UQZ85432.1"/>
    <property type="molecule type" value="Genomic_DNA"/>
</dbReference>
<dbReference type="RefSeq" id="WP_249861064.1">
    <property type="nucleotide sequence ID" value="NZ_CP027059.1"/>
</dbReference>
<dbReference type="InterPro" id="IPR043128">
    <property type="entry name" value="Rev_trsase/Diguanyl_cyclase"/>
</dbReference>
<evidence type="ECO:0000313" key="5">
    <source>
        <dbReference type="Proteomes" id="UP001057134"/>
    </source>
</evidence>
<keyword evidence="2" id="KW-0051">Antiviral defense</keyword>
<evidence type="ECO:0000256" key="2">
    <source>
        <dbReference type="ARBA" id="ARBA00023118"/>
    </source>
</evidence>
<dbReference type="Pfam" id="PF22335">
    <property type="entry name" value="Cas10-Cmr2_palm2"/>
    <property type="match status" value="1"/>
</dbReference>
<reference evidence="4" key="2">
    <citation type="journal article" date="2021" name="J Anim Sci Technol">
        <title>Complete genome sequence of Paenibacillus konkukensis sp. nov. SK3146 as a potential probiotic strain.</title>
        <authorList>
            <person name="Jung H.I."/>
            <person name="Park S."/>
            <person name="Niu K.M."/>
            <person name="Lee S.W."/>
            <person name="Kothari D."/>
            <person name="Yi K.J."/>
            <person name="Kim S.K."/>
        </authorList>
    </citation>
    <scope>NUCLEOTIDE SEQUENCE</scope>
    <source>
        <strain evidence="4">SK3146</strain>
    </source>
</reference>
<feature type="domain" description="Cas10/Cmr2 second palm" evidence="3">
    <location>
        <begin position="206"/>
        <end position="347"/>
    </location>
</feature>
<dbReference type="PANTHER" id="PTHR36528">
    <property type="entry name" value="CRISPR SYSTEM SINGLE-STRAND-SPECIFIC DEOXYRIBONUCLEASE CAS10/CSM1 (SUBTYPE III-A)"/>
    <property type="match status" value="1"/>
</dbReference>